<reference evidence="1" key="1">
    <citation type="submission" date="2014-05" db="EMBL/GenBank/DDBJ databases">
        <authorList>
            <person name="Chronopoulou M."/>
        </authorList>
    </citation>
    <scope>NUCLEOTIDE SEQUENCE</scope>
    <source>
        <tissue evidence="1">Whole organism</tissue>
    </source>
</reference>
<organism evidence="1">
    <name type="scientific">Lepeophtheirus salmonis</name>
    <name type="common">Salmon louse</name>
    <name type="synonym">Caligus salmonis</name>
    <dbReference type="NCBI Taxonomy" id="72036"/>
    <lineage>
        <taxon>Eukaryota</taxon>
        <taxon>Metazoa</taxon>
        <taxon>Ecdysozoa</taxon>
        <taxon>Arthropoda</taxon>
        <taxon>Crustacea</taxon>
        <taxon>Multicrustacea</taxon>
        <taxon>Hexanauplia</taxon>
        <taxon>Copepoda</taxon>
        <taxon>Siphonostomatoida</taxon>
        <taxon>Caligidae</taxon>
        <taxon>Lepeophtheirus</taxon>
    </lineage>
</organism>
<protein>
    <submittedName>
        <fullName evidence="1">Uncharacterized protein</fullName>
    </submittedName>
</protein>
<sequence length="91" mass="10569">MHGTDRIHIQHFNTLLQQENAVLDEIYLVLGTIKRVSPSEFRRISITSNLPNCTESAPFKNISKYYFFPIQQTRLSSLATQLMSYCRNCTK</sequence>
<dbReference type="EMBL" id="HACA01005461">
    <property type="protein sequence ID" value="CDW22822.1"/>
    <property type="molecule type" value="Transcribed_RNA"/>
</dbReference>
<dbReference type="AlphaFoldDB" id="A0A0K2TB77"/>
<evidence type="ECO:0000313" key="1">
    <source>
        <dbReference type="EMBL" id="CDW22822.1"/>
    </source>
</evidence>
<accession>A0A0K2TB77</accession>
<name>A0A0K2TB77_LEPSM</name>
<proteinExistence type="predicted"/>